<feature type="domain" description="Bacterial surface antigen (D15)" evidence="3">
    <location>
        <begin position="79"/>
        <end position="374"/>
    </location>
</feature>
<organism evidence="4 5">
    <name type="scientific">Flagellimonas lutaonensis</name>
    <dbReference type="NCBI Taxonomy" id="516051"/>
    <lineage>
        <taxon>Bacteria</taxon>
        <taxon>Pseudomonadati</taxon>
        <taxon>Bacteroidota</taxon>
        <taxon>Flavobacteriia</taxon>
        <taxon>Flavobacteriales</taxon>
        <taxon>Flavobacteriaceae</taxon>
        <taxon>Flagellimonas</taxon>
    </lineage>
</organism>
<evidence type="ECO:0000313" key="5">
    <source>
        <dbReference type="Proteomes" id="UP000032726"/>
    </source>
</evidence>
<comment type="subcellular location">
    <subcellularLocation>
        <location evidence="1">Membrane</location>
    </subcellularLocation>
</comment>
<dbReference type="Proteomes" id="UP000032726">
    <property type="component" value="Chromosome"/>
</dbReference>
<reference evidence="4 5" key="1">
    <citation type="submission" date="2015-03" db="EMBL/GenBank/DDBJ databases">
        <title>Complete genome sequence of Muricauda lutaonensis CC-HSB-11T, isolated from a coastal hot spring.</title>
        <authorList>
            <person name="Kim K.M."/>
        </authorList>
    </citation>
    <scope>NUCLEOTIDE SEQUENCE [LARGE SCALE GENOMIC DNA]</scope>
    <source>
        <strain evidence="4 5">CC-HSB-11</strain>
    </source>
</reference>
<dbReference type="GO" id="GO:0019867">
    <property type="term" value="C:outer membrane"/>
    <property type="evidence" value="ECO:0007669"/>
    <property type="project" value="InterPro"/>
</dbReference>
<gene>
    <name evidence="4" type="ORF">VC82_616</name>
</gene>
<dbReference type="STRING" id="516051.VC82_616"/>
<dbReference type="RefSeq" id="WP_084598148.1">
    <property type="nucleotide sequence ID" value="NZ_CP011071.1"/>
</dbReference>
<dbReference type="InterPro" id="IPR000184">
    <property type="entry name" value="Bac_surfAg_D15"/>
</dbReference>
<proteinExistence type="predicted"/>
<dbReference type="Pfam" id="PF01103">
    <property type="entry name" value="Omp85"/>
    <property type="match status" value="1"/>
</dbReference>
<name>A0A0D5YR10_9FLAO</name>
<keyword evidence="2" id="KW-0472">Membrane</keyword>
<dbReference type="AlphaFoldDB" id="A0A0D5YR10"/>
<evidence type="ECO:0000256" key="2">
    <source>
        <dbReference type="ARBA" id="ARBA00023136"/>
    </source>
</evidence>
<dbReference type="HOGENOM" id="CLU_046092_0_0_10"/>
<evidence type="ECO:0000313" key="4">
    <source>
        <dbReference type="EMBL" id="AKA34286.1"/>
    </source>
</evidence>
<dbReference type="OrthoDB" id="9771071at2"/>
<evidence type="ECO:0000256" key="1">
    <source>
        <dbReference type="ARBA" id="ARBA00004370"/>
    </source>
</evidence>
<dbReference type="Gene3D" id="2.40.160.50">
    <property type="entry name" value="membrane protein fhac: a member of the omp85/tpsb transporter family"/>
    <property type="match status" value="1"/>
</dbReference>
<dbReference type="KEGG" id="mlt:VC82_616"/>
<dbReference type="EMBL" id="CP011071">
    <property type="protein sequence ID" value="AKA34286.1"/>
    <property type="molecule type" value="Genomic_DNA"/>
</dbReference>
<sequence length="374" mass="42383">MDILIKSFPIVWGLFLCFYMKAQDSIPKPKADTTSSSYKTKYTPLPFVAYSPDTRLMFGGFVLKQFKPMGAGEETRPSNIQLNATYTWNQQMVVSSLYTILFPEERWIYKGELVYKKFPKNYWGIGPNTLETDELKVNFQNIKVKQSLLRNFGEDTYIGPQLHFGYMYDVNFENQDDEPIPPPEAIGSEGSTNVGLGLLFNWDKRDNVLTPTKNHYVELSALFYPTFLGSEFGFQSYKVDARKYVGLRPSGKEVLAFQSLIVLTTGDVPIEELGFIGGEIINRGYFEGRFRDKHSVQAQMEYRRIIAGRFGAAAFGALGNVMPKLGGLTLDNTKWTVGAGLRYNVNKKDPTYIRIDYGFGKDTSGLYVTFGEAF</sequence>
<evidence type="ECO:0000259" key="3">
    <source>
        <dbReference type="Pfam" id="PF01103"/>
    </source>
</evidence>
<protein>
    <recommendedName>
        <fullName evidence="3">Bacterial surface antigen (D15) domain-containing protein</fullName>
    </recommendedName>
</protein>
<keyword evidence="5" id="KW-1185">Reference proteome</keyword>
<accession>A0A0D5YR10</accession>